<organism evidence="1 2">
    <name type="scientific">Candidatus Marsarchaeota G2 archaeon ECH_B_SAG-M15</name>
    <dbReference type="NCBI Taxonomy" id="1978162"/>
    <lineage>
        <taxon>Archaea</taxon>
        <taxon>Candidatus Marsarchaeota</taxon>
        <taxon>Candidatus Marsarchaeota group 2</taxon>
    </lineage>
</organism>
<dbReference type="AlphaFoldDB" id="A0A2R6B292"/>
<dbReference type="Proteomes" id="UP000240490">
    <property type="component" value="Unassembled WGS sequence"/>
</dbReference>
<name>A0A2R6B292_9ARCH</name>
<accession>A0A2R6B292</accession>
<dbReference type="EMBL" id="NEXJ01000017">
    <property type="protein sequence ID" value="PSN92740.1"/>
    <property type="molecule type" value="Genomic_DNA"/>
</dbReference>
<evidence type="ECO:0000313" key="2">
    <source>
        <dbReference type="Proteomes" id="UP000240490"/>
    </source>
</evidence>
<sequence length="79" mass="8735">MVYVWVLTSYSNKVPKTSPFYGRPNFALNSVVTRTRILGIQFRAGTPKKALRGALRKYLCVPVLREGPAPVGGEWLGSP</sequence>
<comment type="caution">
    <text evidence="1">The sequence shown here is derived from an EMBL/GenBank/DDBJ whole genome shotgun (WGS) entry which is preliminary data.</text>
</comment>
<protein>
    <submittedName>
        <fullName evidence="1">Uncharacterized protein</fullName>
    </submittedName>
</protein>
<evidence type="ECO:0000313" key="1">
    <source>
        <dbReference type="EMBL" id="PSN92740.1"/>
    </source>
</evidence>
<proteinExistence type="predicted"/>
<gene>
    <name evidence="1" type="ORF">B9Q08_00930</name>
</gene>
<reference evidence="1 2" key="1">
    <citation type="submission" date="2017-04" db="EMBL/GenBank/DDBJ databases">
        <title>Novel microbial lineages endemic to geothermal iron-oxide mats fill important gaps in the evolutionary history of Archaea.</title>
        <authorList>
            <person name="Jay Z.J."/>
            <person name="Beam J.P."/>
            <person name="Dlakic M."/>
            <person name="Rusch D.B."/>
            <person name="Kozubal M.A."/>
            <person name="Inskeep W.P."/>
        </authorList>
    </citation>
    <scope>NUCLEOTIDE SEQUENCE [LARGE SCALE GENOMIC DNA]</scope>
    <source>
        <strain evidence="1">ECH_B_SAG-M15</strain>
    </source>
</reference>